<feature type="transmembrane region" description="Helical" evidence="5">
    <location>
        <begin position="362"/>
        <end position="382"/>
    </location>
</feature>
<feature type="transmembrane region" description="Helical" evidence="5">
    <location>
        <begin position="26"/>
        <end position="46"/>
    </location>
</feature>
<gene>
    <name evidence="7" type="ORF">Fcan01_23354</name>
</gene>
<comment type="subcellular location">
    <subcellularLocation>
        <location evidence="1">Membrane</location>
        <topology evidence="1">Multi-pass membrane protein</topology>
    </subcellularLocation>
</comment>
<feature type="transmembrane region" description="Helical" evidence="5">
    <location>
        <begin position="449"/>
        <end position="468"/>
    </location>
</feature>
<evidence type="ECO:0000256" key="5">
    <source>
        <dbReference type="SAM" id="Phobius"/>
    </source>
</evidence>
<feature type="transmembrane region" description="Helical" evidence="5">
    <location>
        <begin position="219"/>
        <end position="241"/>
    </location>
</feature>
<feature type="transmembrane region" description="Helical" evidence="5">
    <location>
        <begin position="161"/>
        <end position="179"/>
    </location>
</feature>
<dbReference type="Pfam" id="PF00083">
    <property type="entry name" value="Sugar_tr"/>
    <property type="match status" value="1"/>
</dbReference>
<feature type="transmembrane region" description="Helical" evidence="5">
    <location>
        <begin position="394"/>
        <end position="411"/>
    </location>
</feature>
<dbReference type="InterPro" id="IPR005828">
    <property type="entry name" value="MFS_sugar_transport-like"/>
</dbReference>
<feature type="transmembrane region" description="Helical" evidence="5">
    <location>
        <begin position="185"/>
        <end position="207"/>
    </location>
</feature>
<evidence type="ECO:0000256" key="4">
    <source>
        <dbReference type="ARBA" id="ARBA00023136"/>
    </source>
</evidence>
<evidence type="ECO:0000259" key="6">
    <source>
        <dbReference type="PROSITE" id="PS50850"/>
    </source>
</evidence>
<dbReference type="GO" id="GO:0022857">
    <property type="term" value="F:transmembrane transporter activity"/>
    <property type="evidence" value="ECO:0007669"/>
    <property type="project" value="InterPro"/>
</dbReference>
<evidence type="ECO:0000256" key="2">
    <source>
        <dbReference type="ARBA" id="ARBA00022692"/>
    </source>
</evidence>
<comment type="caution">
    <text evidence="7">The sequence shown here is derived from an EMBL/GenBank/DDBJ whole genome shotgun (WGS) entry which is preliminary data.</text>
</comment>
<feature type="domain" description="Major facilitator superfamily (MFS) profile" evidence="6">
    <location>
        <begin position="24"/>
        <end position="501"/>
    </location>
</feature>
<keyword evidence="2 5" id="KW-0812">Transmembrane</keyword>
<dbReference type="Proteomes" id="UP000198287">
    <property type="component" value="Unassembled WGS sequence"/>
</dbReference>
<keyword evidence="4 5" id="KW-0472">Membrane</keyword>
<sequence length="542" mass="60102">MDADPLLENLMGQLGDFGNYQRRQHLLHILSSFLAGIHMLSLTFIAPTPNHRCFIESLDNNSSSYDLGNSSILSSYIPLNKDGDLDSCLKYVYADTNETATCNGNYVFDTSYYKSSRVIEWGLVCGERWKRALLQSVYMFGVLNGAVFLGSLADTFGRKPIFYFSGILQLVFGVASAFVSNYYVYAVLLFFYGAFGSSGSYVTGFVLSMELVGPSKRTLCGTAFSISFAVGVMVVAFWAWLIPNVELLQVVYGLHSLVLIGHWWLVDESIRWLWGQGRVKEAVAIAKKAVEMNGKHLINNYHDGRAATNRVREEEESYGVMDLFRTPNLRCRTLNVAYNWFANSLVYYGLSFNIGTLPGNPFFILFLNGLAEFPGYFIVIVLSDRTGRRSLSSLLLFLGGLSCVVIAFIPRGSIVTAIAMLAKIAVAGSFAIIYNFTAELYPTVIRNSAVGISAMAARTSGMITPQIILLDSIGREIPTIIFGCVAIVAAFLALFLPETLNKEMPQTLEDGENFGRGDTGFRTLSRAISRRRYREAGTRLHR</sequence>
<dbReference type="AlphaFoldDB" id="A0A226D9D1"/>
<dbReference type="PROSITE" id="PS50850">
    <property type="entry name" value="MFS"/>
    <property type="match status" value="1"/>
</dbReference>
<feature type="transmembrane region" description="Helical" evidence="5">
    <location>
        <begin position="333"/>
        <end position="350"/>
    </location>
</feature>
<evidence type="ECO:0000256" key="3">
    <source>
        <dbReference type="ARBA" id="ARBA00022989"/>
    </source>
</evidence>
<feature type="transmembrane region" description="Helical" evidence="5">
    <location>
        <begin position="247"/>
        <end position="266"/>
    </location>
</feature>
<feature type="transmembrane region" description="Helical" evidence="5">
    <location>
        <begin position="417"/>
        <end position="437"/>
    </location>
</feature>
<dbReference type="InterPro" id="IPR020846">
    <property type="entry name" value="MFS_dom"/>
</dbReference>
<evidence type="ECO:0000256" key="1">
    <source>
        <dbReference type="ARBA" id="ARBA00004141"/>
    </source>
</evidence>
<feature type="transmembrane region" description="Helical" evidence="5">
    <location>
        <begin position="480"/>
        <end position="496"/>
    </location>
</feature>
<dbReference type="OMA" id="FLGHWWW"/>
<keyword evidence="8" id="KW-1185">Reference proteome</keyword>
<dbReference type="InterPro" id="IPR036259">
    <property type="entry name" value="MFS_trans_sf"/>
</dbReference>
<dbReference type="PANTHER" id="PTHR24064">
    <property type="entry name" value="SOLUTE CARRIER FAMILY 22 MEMBER"/>
    <property type="match status" value="1"/>
</dbReference>
<evidence type="ECO:0000313" key="7">
    <source>
        <dbReference type="EMBL" id="OXA41750.1"/>
    </source>
</evidence>
<dbReference type="SUPFAM" id="SSF103473">
    <property type="entry name" value="MFS general substrate transporter"/>
    <property type="match status" value="1"/>
</dbReference>
<evidence type="ECO:0000313" key="8">
    <source>
        <dbReference type="Proteomes" id="UP000198287"/>
    </source>
</evidence>
<keyword evidence="3 5" id="KW-1133">Transmembrane helix</keyword>
<dbReference type="CDD" id="cd17317">
    <property type="entry name" value="MFS_SLC22"/>
    <property type="match status" value="1"/>
</dbReference>
<dbReference type="GO" id="GO:0016020">
    <property type="term" value="C:membrane"/>
    <property type="evidence" value="ECO:0007669"/>
    <property type="project" value="UniProtKB-SubCell"/>
</dbReference>
<reference evidence="7 8" key="1">
    <citation type="submission" date="2015-12" db="EMBL/GenBank/DDBJ databases">
        <title>The genome of Folsomia candida.</title>
        <authorList>
            <person name="Faddeeva A."/>
            <person name="Derks M.F."/>
            <person name="Anvar Y."/>
            <person name="Smit S."/>
            <person name="Van Straalen N."/>
            <person name="Roelofs D."/>
        </authorList>
    </citation>
    <scope>NUCLEOTIDE SEQUENCE [LARGE SCALE GENOMIC DNA]</scope>
    <source>
        <strain evidence="7 8">VU population</strain>
        <tissue evidence="7">Whole body</tissue>
    </source>
</reference>
<dbReference type="OrthoDB" id="5141738at2759"/>
<dbReference type="Gene3D" id="1.20.1250.20">
    <property type="entry name" value="MFS general substrate transporter like domains"/>
    <property type="match status" value="1"/>
</dbReference>
<protein>
    <submittedName>
        <fullName evidence="7">Organic cation transporter protein</fullName>
    </submittedName>
</protein>
<feature type="transmembrane region" description="Helical" evidence="5">
    <location>
        <begin position="132"/>
        <end position="149"/>
    </location>
</feature>
<organism evidence="7 8">
    <name type="scientific">Folsomia candida</name>
    <name type="common">Springtail</name>
    <dbReference type="NCBI Taxonomy" id="158441"/>
    <lineage>
        <taxon>Eukaryota</taxon>
        <taxon>Metazoa</taxon>
        <taxon>Ecdysozoa</taxon>
        <taxon>Arthropoda</taxon>
        <taxon>Hexapoda</taxon>
        <taxon>Collembola</taxon>
        <taxon>Entomobryomorpha</taxon>
        <taxon>Isotomoidea</taxon>
        <taxon>Isotomidae</taxon>
        <taxon>Proisotominae</taxon>
        <taxon>Folsomia</taxon>
    </lineage>
</organism>
<name>A0A226D9D1_FOLCA</name>
<proteinExistence type="predicted"/>
<accession>A0A226D9D1</accession>
<dbReference type="EMBL" id="LNIX01000028">
    <property type="protein sequence ID" value="OXA41750.1"/>
    <property type="molecule type" value="Genomic_DNA"/>
</dbReference>